<keyword evidence="2" id="KW-1185">Reference proteome</keyword>
<organism evidence="1 2">
    <name type="scientific">Candidatus Mancarchaeum acidiphilum</name>
    <dbReference type="NCBI Taxonomy" id="1920749"/>
    <lineage>
        <taxon>Archaea</taxon>
        <taxon>Candidatus Micrarchaeota</taxon>
        <taxon>Candidatus Mancarchaeum</taxon>
    </lineage>
</organism>
<dbReference type="SUPFAM" id="SSF56300">
    <property type="entry name" value="Metallo-dependent phosphatases"/>
    <property type="match status" value="1"/>
</dbReference>
<dbReference type="PANTHER" id="PTHR39323">
    <property type="entry name" value="BLR1149 PROTEIN"/>
    <property type="match status" value="1"/>
</dbReference>
<protein>
    <submittedName>
        <fullName evidence="1">Metallophosphoesterase superfamily enzyme</fullName>
    </submittedName>
</protein>
<dbReference type="InterPro" id="IPR024173">
    <property type="entry name" value="Pesterase_MJ0037-like"/>
</dbReference>
<dbReference type="Proteomes" id="UP000197679">
    <property type="component" value="Chromosome"/>
</dbReference>
<reference evidence="1 2" key="1">
    <citation type="journal article" date="2017" name="Nat. Commun.">
        <title>'ARMAN' archaea depend on association with euryarchaeal host in culture and in situ.</title>
        <authorList>
            <person name="Golyshina O."/>
            <person name="Toshchakov S."/>
            <person name="Makarova K."/>
            <person name="Gavrilov S."/>
            <person name="Korzhenkov A."/>
            <person name="La Cono V."/>
            <person name="Arcadi E."/>
            <person name="Nechitaylo T."/>
            <person name="Ferrer M."/>
            <person name="Kublanov I."/>
            <person name="Wolf Y."/>
            <person name="Yakimov M."/>
            <person name="Golyshin P."/>
            <person name="Slesarev A."/>
            <person name="Kozyavkin S."/>
        </authorList>
    </citation>
    <scope>NUCLEOTIDE SEQUENCE [LARGE SCALE GENOMIC DNA]</scope>
    <source>
        <strain evidence="1 2">Mia14</strain>
    </source>
</reference>
<proteinExistence type="predicted"/>
<evidence type="ECO:0000313" key="2">
    <source>
        <dbReference type="Proteomes" id="UP000197679"/>
    </source>
</evidence>
<dbReference type="PANTHER" id="PTHR39323:SF1">
    <property type="entry name" value="BLR1149 PROTEIN"/>
    <property type="match status" value="1"/>
</dbReference>
<dbReference type="PIRSF" id="PIRSF000887">
    <property type="entry name" value="Pesterase_MJ0037"/>
    <property type="match status" value="1"/>
</dbReference>
<dbReference type="InterPro" id="IPR029052">
    <property type="entry name" value="Metallo-depent_PP-like"/>
</dbReference>
<dbReference type="Gene3D" id="3.60.21.10">
    <property type="match status" value="1"/>
</dbReference>
<dbReference type="AlphaFoldDB" id="A0A218NNT2"/>
<evidence type="ECO:0000313" key="1">
    <source>
        <dbReference type="EMBL" id="ASI14129.1"/>
    </source>
</evidence>
<name>A0A218NNT2_9ARCH</name>
<dbReference type="KEGG" id="marh:Mia14_0841"/>
<dbReference type="EMBL" id="CP019964">
    <property type="protein sequence ID" value="ASI14129.1"/>
    <property type="molecule type" value="Genomic_DNA"/>
</dbReference>
<accession>A0A218NNT2</accession>
<sequence>MLHLNNIKFVYGKPALIAKSYGHRCMAIGDLHIGYENRLLKKGIHIYNNMDIMASSILKMSEDYGIHRLILLGDVKDSIMRPGRYELESLKRFFDLLSPLDLSVVNGNHDSFLSEITGIDTVDELLSGDFAFLHGNRFPSLKAMGKKVIITAHNHIAVEINEGHKNFYKEKAWLISSINRNNAKKFYDEFSASKLIVMPAFNPFIIGSAVNFESGKDKKNINPLFSNGIFDYNKSYVYSLNGIKLGTVSQLIAKNNI</sequence>
<gene>
    <name evidence="1" type="ORF">Mia14_0841</name>
</gene>